<feature type="region of interest" description="Disordered" evidence="1">
    <location>
        <begin position="123"/>
        <end position="157"/>
    </location>
</feature>
<dbReference type="RefSeq" id="WP_162673075.1">
    <property type="nucleotide sequence ID" value="NZ_LR593886.1"/>
</dbReference>
<feature type="region of interest" description="Disordered" evidence="1">
    <location>
        <begin position="1"/>
        <end position="42"/>
    </location>
</feature>
<dbReference type="KEGG" id="gms:SOIL9_71350"/>
<dbReference type="InterPro" id="IPR006448">
    <property type="entry name" value="Phage_term_ssu_P27"/>
</dbReference>
<dbReference type="Proteomes" id="UP000464178">
    <property type="component" value="Chromosome"/>
</dbReference>
<accession>A0A6P2DNE6</accession>
<dbReference type="Pfam" id="PF05119">
    <property type="entry name" value="Terminase_4"/>
    <property type="match status" value="1"/>
</dbReference>
<evidence type="ECO:0000313" key="3">
    <source>
        <dbReference type="Proteomes" id="UP000464178"/>
    </source>
</evidence>
<dbReference type="EMBL" id="LR593886">
    <property type="protein sequence ID" value="VTS03581.1"/>
    <property type="molecule type" value="Genomic_DNA"/>
</dbReference>
<evidence type="ECO:0000256" key="1">
    <source>
        <dbReference type="SAM" id="MobiDB-lite"/>
    </source>
</evidence>
<keyword evidence="3" id="KW-1185">Reference proteome</keyword>
<organism evidence="2 3">
    <name type="scientific">Gemmata massiliana</name>
    <dbReference type="NCBI Taxonomy" id="1210884"/>
    <lineage>
        <taxon>Bacteria</taxon>
        <taxon>Pseudomonadati</taxon>
        <taxon>Planctomycetota</taxon>
        <taxon>Planctomycetia</taxon>
        <taxon>Gemmatales</taxon>
        <taxon>Gemmataceae</taxon>
        <taxon>Gemmata</taxon>
    </lineage>
</organism>
<proteinExistence type="predicted"/>
<dbReference type="AlphaFoldDB" id="A0A6P2DNE6"/>
<protein>
    <submittedName>
        <fullName evidence="2">: Terminase_4</fullName>
    </submittedName>
</protein>
<reference evidence="2 3" key="1">
    <citation type="submission" date="2019-05" db="EMBL/GenBank/DDBJ databases">
        <authorList>
            <consortium name="Science for Life Laboratories"/>
        </authorList>
    </citation>
    <scope>NUCLEOTIDE SEQUENCE [LARGE SCALE GENOMIC DNA]</scope>
    <source>
        <strain evidence="2">Soil9</strain>
    </source>
</reference>
<name>A0A6P2DNE6_9BACT</name>
<evidence type="ECO:0000313" key="2">
    <source>
        <dbReference type="EMBL" id="VTS03581.1"/>
    </source>
</evidence>
<feature type="compositionally biased region" description="Basic and acidic residues" evidence="1">
    <location>
        <begin position="9"/>
        <end position="28"/>
    </location>
</feature>
<gene>
    <name evidence="2" type="ORF">SOIL9_71350</name>
</gene>
<sequence>MGRHRKPIEKHVLDGTYRADRHGTKPDDSGAVALPTKPADLKGPASQCWDRVVAVLAGIVRDRDAEQLAELCRWWARIQRVGEVLDKAKPGTLEYGRLMNAASTAAATFDRLAKRFGLTPADRAQLHVEATGPAKAKVATRPKTALDKAGPPKKGKK</sequence>